<reference evidence="1 2" key="1">
    <citation type="submission" date="2023-06" db="EMBL/GenBank/DDBJ databases">
        <title>Five Gram-positive bacteria isolated from mangrove sediments in Shenzhen, Guangdong, China.</title>
        <authorList>
            <person name="Yu S."/>
            <person name="Zheng W."/>
            <person name="Huang Y."/>
        </authorList>
    </citation>
    <scope>NUCLEOTIDE SEQUENCE [LARGE SCALE GENOMIC DNA]</scope>
    <source>
        <strain evidence="1 2">SaN35-3</strain>
    </source>
</reference>
<dbReference type="EMBL" id="CP129013">
    <property type="protein sequence ID" value="WLR41501.1"/>
    <property type="molecule type" value="Genomic_DNA"/>
</dbReference>
<dbReference type="PROSITE" id="PS51257">
    <property type="entry name" value="PROKAR_LIPOPROTEIN"/>
    <property type="match status" value="1"/>
</dbReference>
<evidence type="ECO:0008006" key="3">
    <source>
        <dbReference type="Google" id="ProtNLM"/>
    </source>
</evidence>
<organism evidence="1 2">
    <name type="scientific">Bacillus carboniphilus</name>
    <dbReference type="NCBI Taxonomy" id="86663"/>
    <lineage>
        <taxon>Bacteria</taxon>
        <taxon>Bacillati</taxon>
        <taxon>Bacillota</taxon>
        <taxon>Bacilli</taxon>
        <taxon>Bacillales</taxon>
        <taxon>Bacillaceae</taxon>
        <taxon>Bacillus</taxon>
    </lineage>
</organism>
<dbReference type="RefSeq" id="WP_226541639.1">
    <property type="nucleotide sequence ID" value="NZ_CP129013.1"/>
</dbReference>
<name>A0ABY9JQ45_9BACI</name>
<accession>A0ABY9JQ45</accession>
<gene>
    <name evidence="1" type="ORF">LC087_11430</name>
</gene>
<evidence type="ECO:0000313" key="1">
    <source>
        <dbReference type="EMBL" id="WLR41501.1"/>
    </source>
</evidence>
<dbReference type="Proteomes" id="UP001197974">
    <property type="component" value="Chromosome"/>
</dbReference>
<protein>
    <recommendedName>
        <fullName evidence="3">Lipoprotein</fullName>
    </recommendedName>
</protein>
<keyword evidence="2" id="KW-1185">Reference proteome</keyword>
<evidence type="ECO:0000313" key="2">
    <source>
        <dbReference type="Proteomes" id="UP001197974"/>
    </source>
</evidence>
<sequence>MRKRLILLMTLTLLLTGCELIYKEEAEKYQQVGDEIETLDMEFTFNKASLERDLNINIPNNEVEFEIPNKDITIELDEDSITYYQVYNQNFNIGDVIKVGADINEVISHEEWTILYEYELSQAHSKVFFTKKDYKVILDIKEEIIDSIVIIQKNQPYAPYVLEKETDIEDEKLKFMSKGVNLQINYKKNNRGVVKDSFLNYAKIGLVEDIPVPVGAREYYVEKKLDEGFLLDDIGVYPSDSEYYMYYNHLNTYLGMNEGVLQEFIIPVEIKEEELLNVYTFKNRKMQLEEGLELSYQLEDEVVIYLIIKKIEE</sequence>
<proteinExistence type="predicted"/>